<dbReference type="OMA" id="IETRYDM"/>
<dbReference type="OrthoDB" id="311172at2759"/>
<dbReference type="STRING" id="1257118.L8H199"/>
<evidence type="ECO:0000313" key="7">
    <source>
        <dbReference type="EMBL" id="ELR18538.1"/>
    </source>
</evidence>
<feature type="transmembrane region" description="Helical" evidence="5">
    <location>
        <begin position="31"/>
        <end position="49"/>
    </location>
</feature>
<dbReference type="InterPro" id="IPR043129">
    <property type="entry name" value="ATPase_NBD"/>
</dbReference>
<evidence type="ECO:0000256" key="3">
    <source>
        <dbReference type="ARBA" id="ARBA00014974"/>
    </source>
</evidence>
<keyword evidence="5" id="KW-1133">Transmembrane helix</keyword>
<dbReference type="Proteomes" id="UP000011083">
    <property type="component" value="Unassembled WGS sequence"/>
</dbReference>
<dbReference type="GO" id="GO:0045127">
    <property type="term" value="F:N-acetylglucosamine kinase activity"/>
    <property type="evidence" value="ECO:0007669"/>
    <property type="project" value="UniProtKB-EC"/>
</dbReference>
<dbReference type="InterPro" id="IPR052519">
    <property type="entry name" value="Euk-type_GlcNAc_Kinase"/>
</dbReference>
<dbReference type="AlphaFoldDB" id="L8H199"/>
<organism evidence="7 8">
    <name type="scientific">Acanthamoeba castellanii (strain ATCC 30010 / Neff)</name>
    <dbReference type="NCBI Taxonomy" id="1257118"/>
    <lineage>
        <taxon>Eukaryota</taxon>
        <taxon>Amoebozoa</taxon>
        <taxon>Discosea</taxon>
        <taxon>Longamoebia</taxon>
        <taxon>Centramoebida</taxon>
        <taxon>Acanthamoebidae</taxon>
        <taxon>Acanthamoeba</taxon>
    </lineage>
</organism>
<dbReference type="RefSeq" id="XP_004340577.1">
    <property type="nucleotide sequence ID" value="XM_004340529.1"/>
</dbReference>
<evidence type="ECO:0000313" key="8">
    <source>
        <dbReference type="Proteomes" id="UP000011083"/>
    </source>
</evidence>
<dbReference type="InterPro" id="IPR002731">
    <property type="entry name" value="ATPase_BadF"/>
</dbReference>
<evidence type="ECO:0000259" key="6">
    <source>
        <dbReference type="Pfam" id="PF01869"/>
    </source>
</evidence>
<dbReference type="KEGG" id="acan:ACA1_154210"/>
<name>L8H199_ACACF</name>
<feature type="domain" description="ATPase BadF/BadG/BcrA/BcrD type" evidence="6">
    <location>
        <begin position="70"/>
        <end position="358"/>
    </location>
</feature>
<dbReference type="EMBL" id="KB007951">
    <property type="protein sequence ID" value="ELR18538.1"/>
    <property type="molecule type" value="Genomic_DNA"/>
</dbReference>
<dbReference type="CDD" id="cd24081">
    <property type="entry name" value="ASKHA_NBD_DdNAGK-like"/>
    <property type="match status" value="1"/>
</dbReference>
<dbReference type="PANTHER" id="PTHR43190:SF3">
    <property type="entry name" value="N-ACETYL-D-GLUCOSAMINE KINASE"/>
    <property type="match status" value="1"/>
</dbReference>
<evidence type="ECO:0000256" key="4">
    <source>
        <dbReference type="ARBA" id="ARBA00031123"/>
    </source>
</evidence>
<proteinExistence type="inferred from homology"/>
<gene>
    <name evidence="7" type="ORF">ACA1_154210</name>
</gene>
<dbReference type="Gene3D" id="3.30.420.40">
    <property type="match status" value="2"/>
</dbReference>
<protein>
    <recommendedName>
        <fullName evidence="3">N-acetyl-D-glucosamine kinase</fullName>
        <ecNumber evidence="2">2.7.1.59</ecNumber>
    </recommendedName>
    <alternativeName>
        <fullName evidence="4">GlcNAc kinase</fullName>
    </alternativeName>
</protein>
<accession>L8H199</accession>
<keyword evidence="5" id="KW-0812">Transmembrane</keyword>
<dbReference type="VEuPathDB" id="AmoebaDB:ACA1_154210"/>
<keyword evidence="8" id="KW-1185">Reference proteome</keyword>
<evidence type="ECO:0000256" key="1">
    <source>
        <dbReference type="ARBA" id="ARBA00006198"/>
    </source>
</evidence>
<dbReference type="PANTHER" id="PTHR43190">
    <property type="entry name" value="N-ACETYL-D-GLUCOSAMINE KINASE"/>
    <property type="match status" value="1"/>
</dbReference>
<keyword evidence="5" id="KW-0472">Membrane</keyword>
<dbReference type="GeneID" id="14919405"/>
<sequence length="366" mass="38535">MRRTSWIRSALGTAARSGGQRTGFAGSSSSFLVGAAAAVGVALGAILYYDEQNQVVYAVQKDGTVKRYFLGVDGGGSKTNVTCIDEEKKVVGEGTSGCTNFNSVGQEKASQHLREAILSALKAAGVPEDQVAGICLSMSGVDRPADKQLMRSWITPILPKARIDVHNDAVAALVSGTDGNLFGLVVISGTGTITYGVNKEGETTRAAGWGPMLGDRGSGYQIGYEILTAVVRALDGRGPATSLVEAGEELIPWAYSSVAWERYAQLAPLAAIAARNGDKVAEQILEGQAQDLVVSIQAVAKRLHIENQPFPLVLAGGNFTHEGSYLTALLKKKVNQQLPQVTVLLPTLKPEYAAALLARNNATAKH</sequence>
<dbReference type="Pfam" id="PF01869">
    <property type="entry name" value="BcrAD_BadFG"/>
    <property type="match status" value="1"/>
</dbReference>
<dbReference type="EC" id="2.7.1.59" evidence="2"/>
<comment type="similarity">
    <text evidence="1">Belongs to the eukaryotic-type N-acetylglucosamine kinase family.</text>
</comment>
<evidence type="ECO:0000256" key="5">
    <source>
        <dbReference type="SAM" id="Phobius"/>
    </source>
</evidence>
<reference evidence="7 8" key="1">
    <citation type="journal article" date="2013" name="Genome Biol.">
        <title>Genome of Acanthamoeba castellanii highlights extensive lateral gene transfer and early evolution of tyrosine kinase signaling.</title>
        <authorList>
            <person name="Clarke M."/>
            <person name="Lohan A.J."/>
            <person name="Liu B."/>
            <person name="Lagkouvardos I."/>
            <person name="Roy S."/>
            <person name="Zafar N."/>
            <person name="Bertelli C."/>
            <person name="Schilde C."/>
            <person name="Kianianmomeni A."/>
            <person name="Burglin T.R."/>
            <person name="Frech C."/>
            <person name="Turcotte B."/>
            <person name="Kopec K.O."/>
            <person name="Synnott J.M."/>
            <person name="Choo C."/>
            <person name="Paponov I."/>
            <person name="Finkler A."/>
            <person name="Soon Heng Tan C."/>
            <person name="Hutchins A.P."/>
            <person name="Weinmeier T."/>
            <person name="Rattei T."/>
            <person name="Chu J.S."/>
            <person name="Gimenez G."/>
            <person name="Irimia M."/>
            <person name="Rigden D.J."/>
            <person name="Fitzpatrick D.A."/>
            <person name="Lorenzo-Morales J."/>
            <person name="Bateman A."/>
            <person name="Chiu C.H."/>
            <person name="Tang P."/>
            <person name="Hegemann P."/>
            <person name="Fromm H."/>
            <person name="Raoult D."/>
            <person name="Greub G."/>
            <person name="Miranda-Saavedra D."/>
            <person name="Chen N."/>
            <person name="Nash P."/>
            <person name="Ginger M.L."/>
            <person name="Horn M."/>
            <person name="Schaap P."/>
            <person name="Caler L."/>
            <person name="Loftus B."/>
        </authorList>
    </citation>
    <scope>NUCLEOTIDE SEQUENCE [LARGE SCALE GENOMIC DNA]</scope>
    <source>
        <strain evidence="7 8">Neff</strain>
    </source>
</reference>
<evidence type="ECO:0000256" key="2">
    <source>
        <dbReference type="ARBA" id="ARBA00012122"/>
    </source>
</evidence>
<dbReference type="SUPFAM" id="SSF53067">
    <property type="entry name" value="Actin-like ATPase domain"/>
    <property type="match status" value="2"/>
</dbReference>